<evidence type="ECO:0000256" key="11">
    <source>
        <dbReference type="ARBA" id="ARBA00023157"/>
    </source>
</evidence>
<evidence type="ECO:0000259" key="15">
    <source>
        <dbReference type="Pfam" id="PF01082"/>
    </source>
</evidence>
<evidence type="ECO:0000256" key="10">
    <source>
        <dbReference type="ARBA" id="ARBA00023033"/>
    </source>
</evidence>
<evidence type="ECO:0000256" key="1">
    <source>
        <dbReference type="ARBA" id="ARBA00001973"/>
    </source>
</evidence>
<name>A0A9P0LDQ9_ACAOB</name>
<keyword evidence="11" id="KW-1015">Disulfide bond</keyword>
<dbReference type="GO" id="GO:0005576">
    <property type="term" value="C:extracellular region"/>
    <property type="evidence" value="ECO:0007669"/>
    <property type="project" value="UniProtKB-SubCell"/>
</dbReference>
<keyword evidence="6" id="KW-0479">Metal-binding</keyword>
<dbReference type="OrthoDB" id="10044505at2759"/>
<comment type="cofactor">
    <cofactor evidence="1">
        <name>Cu(2+)</name>
        <dbReference type="ChEBI" id="CHEBI:29036"/>
    </cofactor>
</comment>
<dbReference type="Pfam" id="PF01082">
    <property type="entry name" value="Cu2_monooxygen"/>
    <property type="match status" value="1"/>
</dbReference>
<keyword evidence="7 14" id="KW-0732">Signal</keyword>
<feature type="signal peptide" evidence="14">
    <location>
        <begin position="1"/>
        <end position="23"/>
    </location>
</feature>
<evidence type="ECO:0000256" key="12">
    <source>
        <dbReference type="ARBA" id="ARBA00023180"/>
    </source>
</evidence>
<evidence type="ECO:0000256" key="4">
    <source>
        <dbReference type="ARBA" id="ARBA00012689"/>
    </source>
</evidence>
<sequence>MAPVHMFHIPVICLLILVESIECQLKKFPLLMPNVYPDRDELYLCTPVRVVDEKSFYIVGFEPNATMNVAHHILLFGCTTPGTTDEVWDCGEMAKSGTEKKYKRASPCASGNHVLYAWARNAKTLELPEDVGFQVGKGTSIQYIVLQIHYSKKFEDNRRDNSGMYLVYTEEP</sequence>
<reference evidence="16" key="1">
    <citation type="submission" date="2022-03" db="EMBL/GenBank/DDBJ databases">
        <authorList>
            <person name="Sayadi A."/>
        </authorList>
    </citation>
    <scope>NUCLEOTIDE SEQUENCE</scope>
</reference>
<feature type="chain" id="PRO_5040211180" description="peptidylglycine monooxygenase" evidence="14">
    <location>
        <begin position="24"/>
        <end position="172"/>
    </location>
</feature>
<keyword evidence="17" id="KW-1185">Reference proteome</keyword>
<keyword evidence="12" id="KW-0325">Glycoprotein</keyword>
<keyword evidence="9" id="KW-0186">Copper</keyword>
<keyword evidence="5" id="KW-0964">Secreted</keyword>
<dbReference type="EC" id="1.14.17.3" evidence="4"/>
<protein>
    <recommendedName>
        <fullName evidence="4">peptidylglycine monooxygenase</fullName>
        <ecNumber evidence="4">1.14.17.3</ecNumber>
    </recommendedName>
</protein>
<evidence type="ECO:0000256" key="14">
    <source>
        <dbReference type="SAM" id="SignalP"/>
    </source>
</evidence>
<comment type="similarity">
    <text evidence="3">Belongs to the copper type II ascorbate-dependent monooxygenase family.</text>
</comment>
<evidence type="ECO:0000256" key="3">
    <source>
        <dbReference type="ARBA" id="ARBA00010676"/>
    </source>
</evidence>
<feature type="domain" description="Copper type II ascorbate-dependent monooxygenase N-terminal" evidence="15">
    <location>
        <begin position="28"/>
        <end position="153"/>
    </location>
</feature>
<evidence type="ECO:0000256" key="7">
    <source>
        <dbReference type="ARBA" id="ARBA00022729"/>
    </source>
</evidence>
<keyword evidence="8" id="KW-0560">Oxidoreductase</keyword>
<proteinExistence type="inferred from homology"/>
<evidence type="ECO:0000256" key="5">
    <source>
        <dbReference type="ARBA" id="ARBA00022525"/>
    </source>
</evidence>
<evidence type="ECO:0000256" key="13">
    <source>
        <dbReference type="ARBA" id="ARBA00048431"/>
    </source>
</evidence>
<evidence type="ECO:0000256" key="8">
    <source>
        <dbReference type="ARBA" id="ARBA00023002"/>
    </source>
</evidence>
<evidence type="ECO:0000313" key="17">
    <source>
        <dbReference type="Proteomes" id="UP001152888"/>
    </source>
</evidence>
<organism evidence="16 17">
    <name type="scientific">Acanthoscelides obtectus</name>
    <name type="common">Bean weevil</name>
    <name type="synonym">Bruchus obtectus</name>
    <dbReference type="NCBI Taxonomy" id="200917"/>
    <lineage>
        <taxon>Eukaryota</taxon>
        <taxon>Metazoa</taxon>
        <taxon>Ecdysozoa</taxon>
        <taxon>Arthropoda</taxon>
        <taxon>Hexapoda</taxon>
        <taxon>Insecta</taxon>
        <taxon>Pterygota</taxon>
        <taxon>Neoptera</taxon>
        <taxon>Endopterygota</taxon>
        <taxon>Coleoptera</taxon>
        <taxon>Polyphaga</taxon>
        <taxon>Cucujiformia</taxon>
        <taxon>Chrysomeloidea</taxon>
        <taxon>Chrysomelidae</taxon>
        <taxon>Bruchinae</taxon>
        <taxon>Bruchini</taxon>
        <taxon>Acanthoscelides</taxon>
    </lineage>
</organism>
<dbReference type="Gene3D" id="2.60.120.310">
    <property type="entry name" value="Copper type II, ascorbate-dependent monooxygenase, N-terminal domain"/>
    <property type="match status" value="1"/>
</dbReference>
<dbReference type="GO" id="GO:0005507">
    <property type="term" value="F:copper ion binding"/>
    <property type="evidence" value="ECO:0007669"/>
    <property type="project" value="InterPro"/>
</dbReference>
<dbReference type="SUPFAM" id="SSF49742">
    <property type="entry name" value="PHM/PNGase F"/>
    <property type="match status" value="1"/>
</dbReference>
<keyword evidence="10" id="KW-0503">Monooxygenase</keyword>
<evidence type="ECO:0000256" key="2">
    <source>
        <dbReference type="ARBA" id="ARBA00004613"/>
    </source>
</evidence>
<comment type="caution">
    <text evidence="16">The sequence shown here is derived from an EMBL/GenBank/DDBJ whole genome shotgun (WGS) entry which is preliminary data.</text>
</comment>
<dbReference type="InterPro" id="IPR036939">
    <property type="entry name" value="Cu2_ascorb_mOase_N_sf"/>
</dbReference>
<accession>A0A9P0LDQ9</accession>
<dbReference type="PANTHER" id="PTHR10680:SF14">
    <property type="entry name" value="PEPTIDYL-GLYCINE ALPHA-AMIDATING MONOOXYGENASE"/>
    <property type="match status" value="1"/>
</dbReference>
<comment type="catalytic activity">
    <reaction evidence="13">
        <text>a [peptide]-C-terminal glycine + 2 L-ascorbate + O2 = a [peptide]-C-terminal (2S)-2-hydroxyglycine + 2 monodehydro-L-ascorbate radical + H2O</text>
        <dbReference type="Rhea" id="RHEA:21452"/>
        <dbReference type="Rhea" id="RHEA-COMP:13486"/>
        <dbReference type="Rhea" id="RHEA-COMP:15321"/>
        <dbReference type="ChEBI" id="CHEBI:15377"/>
        <dbReference type="ChEBI" id="CHEBI:15379"/>
        <dbReference type="ChEBI" id="CHEBI:38290"/>
        <dbReference type="ChEBI" id="CHEBI:59513"/>
        <dbReference type="ChEBI" id="CHEBI:137000"/>
        <dbReference type="ChEBI" id="CHEBI:142768"/>
        <dbReference type="EC" id="1.14.17.3"/>
    </reaction>
</comment>
<dbReference type="FunFam" id="2.60.120.310:FF:000005">
    <property type="entry name" value="Peptidylglycine alpha-hydroxylating monooxygenase"/>
    <property type="match status" value="1"/>
</dbReference>
<dbReference type="Proteomes" id="UP001152888">
    <property type="component" value="Unassembled WGS sequence"/>
</dbReference>
<dbReference type="InterPro" id="IPR008977">
    <property type="entry name" value="PHM/PNGase_F_dom_sf"/>
</dbReference>
<gene>
    <name evidence="16" type="ORF">ACAOBT_LOCUS18920</name>
</gene>
<dbReference type="InterPro" id="IPR000323">
    <property type="entry name" value="Cu2_ascorb_mOase_N"/>
</dbReference>
<dbReference type="PANTHER" id="PTHR10680">
    <property type="entry name" value="PEPTIDYL-GLYCINE ALPHA-AMIDATING MONOOXYGENASE"/>
    <property type="match status" value="1"/>
</dbReference>
<dbReference type="GO" id="GO:0004504">
    <property type="term" value="F:peptidylglycine monooxygenase activity"/>
    <property type="evidence" value="ECO:0007669"/>
    <property type="project" value="UniProtKB-EC"/>
</dbReference>
<evidence type="ECO:0000256" key="6">
    <source>
        <dbReference type="ARBA" id="ARBA00022723"/>
    </source>
</evidence>
<dbReference type="EMBL" id="CAKOFQ010007059">
    <property type="protein sequence ID" value="CAH1989254.1"/>
    <property type="molecule type" value="Genomic_DNA"/>
</dbReference>
<comment type="subcellular location">
    <subcellularLocation>
        <location evidence="2">Secreted</location>
    </subcellularLocation>
</comment>
<dbReference type="AlphaFoldDB" id="A0A9P0LDQ9"/>
<evidence type="ECO:0000313" key="16">
    <source>
        <dbReference type="EMBL" id="CAH1989254.1"/>
    </source>
</evidence>
<evidence type="ECO:0000256" key="9">
    <source>
        <dbReference type="ARBA" id="ARBA00023008"/>
    </source>
</evidence>